<evidence type="ECO:0000259" key="3">
    <source>
        <dbReference type="PROSITE" id="PS51677"/>
    </source>
</evidence>
<gene>
    <name evidence="4" type="ORF">D7322_07115</name>
</gene>
<sequence>MSTGISILLYHQIGEEPGKHTNLDCFCSVEEFRLQMEYLRDSKKQVVSLAGAIQRMASNREIKNELVVLTFDDGCERFYDLTFPILNQFGFLCTIYPVAGCLGKPASWGKIQNPDLKILSSKKIRELSDMGVEIGAHTMNHYKLTELRNEVAYQEIYESKDLLQEITGREVNSFSYPHGAYNPTIIKMVEEMEFTNAVSCIEGNAENCRSIFELPRKYITYFDGIEVFKDKIKNNGSKAISTF</sequence>
<evidence type="ECO:0000313" key="5">
    <source>
        <dbReference type="Proteomes" id="UP000282423"/>
    </source>
</evidence>
<dbReference type="GO" id="GO:0016810">
    <property type="term" value="F:hydrolase activity, acting on carbon-nitrogen (but not peptide) bonds"/>
    <property type="evidence" value="ECO:0007669"/>
    <property type="project" value="InterPro"/>
</dbReference>
<dbReference type="GO" id="GO:0005576">
    <property type="term" value="C:extracellular region"/>
    <property type="evidence" value="ECO:0007669"/>
    <property type="project" value="UniProtKB-SubCell"/>
</dbReference>
<dbReference type="Gene3D" id="3.20.20.370">
    <property type="entry name" value="Glycoside hydrolase/deacetylase"/>
    <property type="match status" value="1"/>
</dbReference>
<comment type="subcellular location">
    <subcellularLocation>
        <location evidence="1">Secreted</location>
    </subcellularLocation>
</comment>
<dbReference type="Pfam" id="PF01522">
    <property type="entry name" value="Polysacc_deac_1"/>
    <property type="match status" value="1"/>
</dbReference>
<feature type="domain" description="NodB homology" evidence="3">
    <location>
        <begin position="65"/>
        <end position="243"/>
    </location>
</feature>
<dbReference type="OrthoDB" id="9778320at2"/>
<dbReference type="PROSITE" id="PS51677">
    <property type="entry name" value="NODB"/>
    <property type="match status" value="1"/>
</dbReference>
<organism evidence="4 5">
    <name type="scientific">Sphingobacterium puteale</name>
    <dbReference type="NCBI Taxonomy" id="2420510"/>
    <lineage>
        <taxon>Bacteria</taxon>
        <taxon>Pseudomonadati</taxon>
        <taxon>Bacteroidota</taxon>
        <taxon>Sphingobacteriia</taxon>
        <taxon>Sphingobacteriales</taxon>
        <taxon>Sphingobacteriaceae</taxon>
        <taxon>Sphingobacterium</taxon>
    </lineage>
</organism>
<proteinExistence type="predicted"/>
<keyword evidence="5" id="KW-1185">Reference proteome</keyword>
<evidence type="ECO:0000313" key="4">
    <source>
        <dbReference type="EMBL" id="RKO72556.1"/>
    </source>
</evidence>
<protein>
    <submittedName>
        <fullName evidence="4">Polysaccharide deacetylase family protein</fullName>
    </submittedName>
</protein>
<evidence type="ECO:0000256" key="1">
    <source>
        <dbReference type="ARBA" id="ARBA00004613"/>
    </source>
</evidence>
<evidence type="ECO:0000256" key="2">
    <source>
        <dbReference type="ARBA" id="ARBA00022729"/>
    </source>
</evidence>
<dbReference type="SUPFAM" id="SSF88713">
    <property type="entry name" value="Glycoside hydrolase/deacetylase"/>
    <property type="match status" value="1"/>
</dbReference>
<reference evidence="4 5" key="1">
    <citation type="submission" date="2018-10" db="EMBL/GenBank/DDBJ databases">
        <title>Sphingobacterium sp. M05W1-28.</title>
        <authorList>
            <person name="Cai H."/>
        </authorList>
    </citation>
    <scope>NUCLEOTIDE SEQUENCE [LARGE SCALE GENOMIC DNA]</scope>
    <source>
        <strain evidence="4 5">M05W1-28</strain>
    </source>
</reference>
<dbReference type="InterPro" id="IPR051398">
    <property type="entry name" value="Polysacch_Deacetylase"/>
</dbReference>
<comment type="caution">
    <text evidence="4">The sequence shown here is derived from an EMBL/GenBank/DDBJ whole genome shotgun (WGS) entry which is preliminary data.</text>
</comment>
<name>A0A420W1W0_9SPHI</name>
<accession>A0A420W1W0</accession>
<dbReference type="GO" id="GO:0005975">
    <property type="term" value="P:carbohydrate metabolic process"/>
    <property type="evidence" value="ECO:0007669"/>
    <property type="project" value="InterPro"/>
</dbReference>
<dbReference type="PANTHER" id="PTHR34216">
    <property type="match status" value="1"/>
</dbReference>
<dbReference type="Proteomes" id="UP000282423">
    <property type="component" value="Unassembled WGS sequence"/>
</dbReference>
<dbReference type="PANTHER" id="PTHR34216:SF3">
    <property type="entry name" value="POLY-BETA-1,6-N-ACETYL-D-GLUCOSAMINE N-DEACETYLASE"/>
    <property type="match status" value="1"/>
</dbReference>
<dbReference type="InterPro" id="IPR011330">
    <property type="entry name" value="Glyco_hydro/deAcase_b/a-brl"/>
</dbReference>
<dbReference type="RefSeq" id="WP_121122667.1">
    <property type="nucleotide sequence ID" value="NZ_RBWS01000005.1"/>
</dbReference>
<dbReference type="CDD" id="cd10918">
    <property type="entry name" value="CE4_NodB_like_5s_6s"/>
    <property type="match status" value="1"/>
</dbReference>
<dbReference type="AlphaFoldDB" id="A0A420W1W0"/>
<dbReference type="EMBL" id="RBWS01000005">
    <property type="protein sequence ID" value="RKO72556.1"/>
    <property type="molecule type" value="Genomic_DNA"/>
</dbReference>
<dbReference type="InterPro" id="IPR002509">
    <property type="entry name" value="NODB_dom"/>
</dbReference>
<keyword evidence="2" id="KW-0732">Signal</keyword>